<dbReference type="Proteomes" id="UP001465976">
    <property type="component" value="Unassembled WGS sequence"/>
</dbReference>
<evidence type="ECO:0000313" key="3">
    <source>
        <dbReference type="Proteomes" id="UP001465976"/>
    </source>
</evidence>
<proteinExistence type="predicted"/>
<comment type="caution">
    <text evidence="2">The sequence shown here is derived from an EMBL/GenBank/DDBJ whole genome shotgun (WGS) entry which is preliminary data.</text>
</comment>
<accession>A0ABR3F3Z1</accession>
<keyword evidence="3" id="KW-1185">Reference proteome</keyword>
<dbReference type="EMBL" id="JBAHYK010001030">
    <property type="protein sequence ID" value="KAL0569904.1"/>
    <property type="molecule type" value="Genomic_DNA"/>
</dbReference>
<feature type="region of interest" description="Disordered" evidence="1">
    <location>
        <begin position="78"/>
        <end position="102"/>
    </location>
</feature>
<sequence>VSAAIVVRSLLLRRRHRRMIEEAIRNGTYVPPANAMWDSGRGGRGQVDLGRKPVMWEAWLGGGYTPGRREEGGVDLGLGVGEKGYPHPHPHPLEGGEKGRDVEWGGIMPMSLQLLKQPVYIDLTNPNASTHSLNNSSRSRNGSRNQSSTSLPNNTANSNTGGFLGRLRTTFGWRSSSSHPAPSLPATSATTSPSDSPNPPPSVPPGVGVGIVPPWARLSAFPDPRSYLPASQAGQPRENLPPQVLWDTEGRREKEKEKARVRVSVMIAMPSRHPVISSAAKVQQGQQGQVEVEEELPHLEVGSVEVDVEGGCGEEEREGEREEVDEKEKEAFGEDVVVFEGKGKRSMSGNGNGAAEEV</sequence>
<feature type="compositionally biased region" description="Polar residues" evidence="1">
    <location>
        <begin position="151"/>
        <end position="161"/>
    </location>
</feature>
<feature type="region of interest" description="Disordered" evidence="1">
    <location>
        <begin position="126"/>
        <end position="208"/>
    </location>
</feature>
<name>A0ABR3F3Z1_9AGAR</name>
<evidence type="ECO:0000256" key="1">
    <source>
        <dbReference type="SAM" id="MobiDB-lite"/>
    </source>
</evidence>
<feature type="compositionally biased region" description="Low complexity" evidence="1">
    <location>
        <begin position="129"/>
        <end position="150"/>
    </location>
</feature>
<feature type="compositionally biased region" description="Basic and acidic residues" evidence="1">
    <location>
        <begin position="91"/>
        <end position="102"/>
    </location>
</feature>
<protein>
    <submittedName>
        <fullName evidence="2">Uncharacterized protein</fullName>
    </submittedName>
</protein>
<organism evidence="2 3">
    <name type="scientific">Marasmius crinis-equi</name>
    <dbReference type="NCBI Taxonomy" id="585013"/>
    <lineage>
        <taxon>Eukaryota</taxon>
        <taxon>Fungi</taxon>
        <taxon>Dikarya</taxon>
        <taxon>Basidiomycota</taxon>
        <taxon>Agaricomycotina</taxon>
        <taxon>Agaricomycetes</taxon>
        <taxon>Agaricomycetidae</taxon>
        <taxon>Agaricales</taxon>
        <taxon>Marasmiineae</taxon>
        <taxon>Marasmiaceae</taxon>
        <taxon>Marasmius</taxon>
    </lineage>
</organism>
<feature type="compositionally biased region" description="Acidic residues" evidence="1">
    <location>
        <begin position="306"/>
        <end position="317"/>
    </location>
</feature>
<reference evidence="2 3" key="1">
    <citation type="submission" date="2024-02" db="EMBL/GenBank/DDBJ databases">
        <title>A draft genome for the cacao thread blight pathogen Marasmius crinis-equi.</title>
        <authorList>
            <person name="Cohen S.P."/>
            <person name="Baruah I.K."/>
            <person name="Amoako-Attah I."/>
            <person name="Bukari Y."/>
            <person name="Meinhardt L.W."/>
            <person name="Bailey B.A."/>
        </authorList>
    </citation>
    <scope>NUCLEOTIDE SEQUENCE [LARGE SCALE GENOMIC DNA]</scope>
    <source>
        <strain evidence="2 3">GH-76</strain>
    </source>
</reference>
<feature type="compositionally biased region" description="Low complexity" evidence="1">
    <location>
        <begin position="175"/>
        <end position="195"/>
    </location>
</feature>
<feature type="compositionally biased region" description="Basic and acidic residues" evidence="1">
    <location>
        <begin position="318"/>
        <end position="332"/>
    </location>
</feature>
<evidence type="ECO:0000313" key="2">
    <source>
        <dbReference type="EMBL" id="KAL0569904.1"/>
    </source>
</evidence>
<feature type="non-terminal residue" evidence="2">
    <location>
        <position position="1"/>
    </location>
</feature>
<feature type="region of interest" description="Disordered" evidence="1">
    <location>
        <begin position="305"/>
        <end position="358"/>
    </location>
</feature>
<gene>
    <name evidence="2" type="ORF">V5O48_012061</name>
</gene>